<dbReference type="Proteomes" id="UP000005332">
    <property type="component" value="Unassembled WGS sequence"/>
</dbReference>
<reference evidence="2 3" key="1">
    <citation type="submission" date="2011-06" db="EMBL/GenBank/DDBJ databases">
        <authorList>
            <person name="Muzny D."/>
            <person name="Qin X."/>
            <person name="Deng J."/>
            <person name="Jiang H."/>
            <person name="Liu Y."/>
            <person name="Qu J."/>
            <person name="Song X.-Z."/>
            <person name="Zhang L."/>
            <person name="Thornton R."/>
            <person name="Coyle M."/>
            <person name="Francisco L."/>
            <person name="Jackson L."/>
            <person name="Javaid M."/>
            <person name="Korchina V."/>
            <person name="Kovar C."/>
            <person name="Mata R."/>
            <person name="Mathew T."/>
            <person name="Ngo R."/>
            <person name="Nguyen L."/>
            <person name="Nguyen N."/>
            <person name="Okwuonu G."/>
            <person name="Ongeri F."/>
            <person name="Pham C."/>
            <person name="Simmons D."/>
            <person name="Wilczek-Boney K."/>
            <person name="Hale W."/>
            <person name="Jakkamsetti A."/>
            <person name="Pham P."/>
            <person name="Ruth R."/>
            <person name="San Lucas F."/>
            <person name="Warren J."/>
            <person name="Zhang J."/>
            <person name="Zhao Z."/>
            <person name="Zhou C."/>
            <person name="Zhu D."/>
            <person name="Lee S."/>
            <person name="Bess C."/>
            <person name="Blankenburg K."/>
            <person name="Forbes L."/>
            <person name="Fu Q."/>
            <person name="Gubbala S."/>
            <person name="Hirani K."/>
            <person name="Jayaseelan J.C."/>
            <person name="Lara F."/>
            <person name="Munidasa M."/>
            <person name="Palculict T."/>
            <person name="Patil S."/>
            <person name="Pu L.-L."/>
            <person name="Saada N."/>
            <person name="Tang L."/>
            <person name="Weissenberger G."/>
            <person name="Zhu Y."/>
            <person name="Hemphill L."/>
            <person name="Shang Y."/>
            <person name="Youmans B."/>
            <person name="Ayvaz T."/>
            <person name="Ross M."/>
            <person name="Santibanez J."/>
            <person name="Aqrawi P."/>
            <person name="Gross S."/>
            <person name="Joshi V."/>
            <person name="Fowler G."/>
            <person name="Nazareth L."/>
            <person name="Reid J."/>
            <person name="Worley K."/>
            <person name="Petrosino J."/>
            <person name="Highlander S."/>
            <person name="Gibbs R."/>
        </authorList>
    </citation>
    <scope>NUCLEOTIDE SEQUENCE [LARGE SCALE GENOMIC DNA]</scope>
    <source>
        <strain evidence="2 3">ATCC 25577</strain>
    </source>
</reference>
<evidence type="ECO:0000313" key="2">
    <source>
        <dbReference type="EMBL" id="EGY77614.1"/>
    </source>
</evidence>
<protein>
    <recommendedName>
        <fullName evidence="4">DUF5318 domain-containing protein</fullName>
    </recommendedName>
</protein>
<accession>G4CXA0</accession>
<feature type="compositionally biased region" description="Polar residues" evidence="1">
    <location>
        <begin position="13"/>
        <end position="33"/>
    </location>
</feature>
<evidence type="ECO:0008006" key="4">
    <source>
        <dbReference type="Google" id="ProtNLM"/>
    </source>
</evidence>
<dbReference type="AlphaFoldDB" id="G4CXA0"/>
<keyword evidence="3" id="KW-1185">Reference proteome</keyword>
<organism evidence="2 3">
    <name type="scientific">Cutibacterium avidum ATCC 25577</name>
    <dbReference type="NCBI Taxonomy" id="997355"/>
    <lineage>
        <taxon>Bacteria</taxon>
        <taxon>Bacillati</taxon>
        <taxon>Actinomycetota</taxon>
        <taxon>Actinomycetes</taxon>
        <taxon>Propionibacteriales</taxon>
        <taxon>Propionibacteriaceae</taxon>
        <taxon>Cutibacterium</taxon>
    </lineage>
</organism>
<name>G4CXA0_9ACTN</name>
<dbReference type="PATRIC" id="fig|997355.3.peg.1139"/>
<dbReference type="HOGENOM" id="CLU_124443_1_0_11"/>
<sequence>MPPPSVALPTIINPITTGGQKDPQNLSHNPLRNTTCADPSLSRRTLEGMQTQRNVVSHALQRRHTLEALLSPRVDLNAPTACDADPMLVRAAMHHGEPLDHDCPVCESPRLVLLRHVFGHQLGQYSGRIRTVDELEEMEHQFGEFHVYEVEVCPDCLWNHILVDYVLGDGRRRRPPRHQPTVEDIYG</sequence>
<proteinExistence type="predicted"/>
<feature type="region of interest" description="Disordered" evidence="1">
    <location>
        <begin position="1"/>
        <end position="33"/>
    </location>
</feature>
<gene>
    <name evidence="2" type="ORF">HMPREF9153_1157</name>
</gene>
<dbReference type="EMBL" id="AGBA01000013">
    <property type="protein sequence ID" value="EGY77614.1"/>
    <property type="molecule type" value="Genomic_DNA"/>
</dbReference>
<comment type="caution">
    <text evidence="2">The sequence shown here is derived from an EMBL/GenBank/DDBJ whole genome shotgun (WGS) entry which is preliminary data.</text>
</comment>
<evidence type="ECO:0000313" key="3">
    <source>
        <dbReference type="Proteomes" id="UP000005332"/>
    </source>
</evidence>
<dbReference type="InterPro" id="IPR035169">
    <property type="entry name" value="DUF5318"/>
</dbReference>
<dbReference type="Pfam" id="PF17249">
    <property type="entry name" value="DUF5318"/>
    <property type="match status" value="1"/>
</dbReference>
<evidence type="ECO:0000256" key="1">
    <source>
        <dbReference type="SAM" id="MobiDB-lite"/>
    </source>
</evidence>